<dbReference type="EMBL" id="DVFW01000042">
    <property type="protein sequence ID" value="HIQ81239.1"/>
    <property type="molecule type" value="Genomic_DNA"/>
</dbReference>
<dbReference type="InterPro" id="IPR003313">
    <property type="entry name" value="AraC-bd"/>
</dbReference>
<gene>
    <name evidence="5" type="ORF">IAD32_08170</name>
</gene>
<sequence>MDVDNKKRELKSHGTFLLPLEFYDCNNRVYKDCYMHWHKEMEIIYVQQGQMHVRINDTVTDGKAGDFICVPPEQVHHIKSGEEPLLFRSLVFDIKMLGGASGEFCQKEVAEPIATRQIEISSKISPGQENYRQIKDAFFALVTCSREKPAFYQLKAKYLVLQMFYEILDGGHYSRSRYSSNKASIAVKTVLDYIENHYSEDITVKELAQQVHYNESYFMRTFKKYTGRTLVEYLTDFRLDKSKEFLLQDGCTIEAAAFRAGFSSTSYFTSKFREAFRITPSEFRKLYNKEEMQ</sequence>
<name>A0A9D0ZKY7_9FIRM</name>
<evidence type="ECO:0000313" key="5">
    <source>
        <dbReference type="EMBL" id="HIQ81239.1"/>
    </source>
</evidence>
<protein>
    <submittedName>
        <fullName evidence="5">AraC family transcriptional regulator</fullName>
    </submittedName>
</protein>
<dbReference type="Proteomes" id="UP000886787">
    <property type="component" value="Unassembled WGS sequence"/>
</dbReference>
<dbReference type="PROSITE" id="PS01124">
    <property type="entry name" value="HTH_ARAC_FAMILY_2"/>
    <property type="match status" value="1"/>
</dbReference>
<dbReference type="SUPFAM" id="SSF51215">
    <property type="entry name" value="Regulatory protein AraC"/>
    <property type="match status" value="1"/>
</dbReference>
<keyword evidence="3" id="KW-0804">Transcription</keyword>
<dbReference type="PRINTS" id="PR00032">
    <property type="entry name" value="HTHARAC"/>
</dbReference>
<dbReference type="InterPro" id="IPR018060">
    <property type="entry name" value="HTH_AraC"/>
</dbReference>
<dbReference type="PANTHER" id="PTHR43280:SF28">
    <property type="entry name" value="HTH-TYPE TRANSCRIPTIONAL ACTIVATOR RHAS"/>
    <property type="match status" value="1"/>
</dbReference>
<evidence type="ECO:0000256" key="2">
    <source>
        <dbReference type="ARBA" id="ARBA00023125"/>
    </source>
</evidence>
<organism evidence="5 6">
    <name type="scientific">Candidatus Scatavimonas merdigallinarum</name>
    <dbReference type="NCBI Taxonomy" id="2840914"/>
    <lineage>
        <taxon>Bacteria</taxon>
        <taxon>Bacillati</taxon>
        <taxon>Bacillota</taxon>
        <taxon>Clostridia</taxon>
        <taxon>Eubacteriales</taxon>
        <taxon>Oscillospiraceae</taxon>
        <taxon>Oscillospiraceae incertae sedis</taxon>
        <taxon>Candidatus Scatavimonas</taxon>
    </lineage>
</organism>
<keyword evidence="1" id="KW-0805">Transcription regulation</keyword>
<dbReference type="SUPFAM" id="SSF46689">
    <property type="entry name" value="Homeodomain-like"/>
    <property type="match status" value="2"/>
</dbReference>
<evidence type="ECO:0000259" key="4">
    <source>
        <dbReference type="PROSITE" id="PS01124"/>
    </source>
</evidence>
<reference evidence="5" key="1">
    <citation type="submission" date="2020-10" db="EMBL/GenBank/DDBJ databases">
        <authorList>
            <person name="Gilroy R."/>
        </authorList>
    </citation>
    <scope>NUCLEOTIDE SEQUENCE</scope>
    <source>
        <strain evidence="5">ChiSjej1B19-3389</strain>
    </source>
</reference>
<dbReference type="GO" id="GO:0043565">
    <property type="term" value="F:sequence-specific DNA binding"/>
    <property type="evidence" value="ECO:0007669"/>
    <property type="project" value="InterPro"/>
</dbReference>
<dbReference type="Gene3D" id="1.10.10.60">
    <property type="entry name" value="Homeodomain-like"/>
    <property type="match status" value="2"/>
</dbReference>
<comment type="caution">
    <text evidence="5">The sequence shown here is derived from an EMBL/GenBank/DDBJ whole genome shotgun (WGS) entry which is preliminary data.</text>
</comment>
<proteinExistence type="predicted"/>
<accession>A0A9D0ZKY7</accession>
<dbReference type="InterPro" id="IPR020449">
    <property type="entry name" value="Tscrpt_reg_AraC-type_HTH"/>
</dbReference>
<dbReference type="GO" id="GO:0003700">
    <property type="term" value="F:DNA-binding transcription factor activity"/>
    <property type="evidence" value="ECO:0007669"/>
    <property type="project" value="InterPro"/>
</dbReference>
<dbReference type="InterPro" id="IPR018062">
    <property type="entry name" value="HTH_AraC-typ_CS"/>
</dbReference>
<feature type="domain" description="HTH araC/xylS-type" evidence="4">
    <location>
        <begin position="188"/>
        <end position="286"/>
    </location>
</feature>
<dbReference type="PROSITE" id="PS00041">
    <property type="entry name" value="HTH_ARAC_FAMILY_1"/>
    <property type="match status" value="1"/>
</dbReference>
<dbReference type="SMART" id="SM00342">
    <property type="entry name" value="HTH_ARAC"/>
    <property type="match status" value="1"/>
</dbReference>
<evidence type="ECO:0000313" key="6">
    <source>
        <dbReference type="Proteomes" id="UP000886787"/>
    </source>
</evidence>
<evidence type="ECO:0000256" key="3">
    <source>
        <dbReference type="ARBA" id="ARBA00023163"/>
    </source>
</evidence>
<dbReference type="Pfam" id="PF02311">
    <property type="entry name" value="AraC_binding"/>
    <property type="match status" value="1"/>
</dbReference>
<dbReference type="PANTHER" id="PTHR43280">
    <property type="entry name" value="ARAC-FAMILY TRANSCRIPTIONAL REGULATOR"/>
    <property type="match status" value="1"/>
</dbReference>
<dbReference type="InterPro" id="IPR037923">
    <property type="entry name" value="HTH-like"/>
</dbReference>
<dbReference type="Gene3D" id="2.60.120.10">
    <property type="entry name" value="Jelly Rolls"/>
    <property type="match status" value="1"/>
</dbReference>
<dbReference type="InterPro" id="IPR009057">
    <property type="entry name" value="Homeodomain-like_sf"/>
</dbReference>
<reference evidence="5" key="2">
    <citation type="journal article" date="2021" name="PeerJ">
        <title>Extensive microbial diversity within the chicken gut microbiome revealed by metagenomics and culture.</title>
        <authorList>
            <person name="Gilroy R."/>
            <person name="Ravi A."/>
            <person name="Getino M."/>
            <person name="Pursley I."/>
            <person name="Horton D.L."/>
            <person name="Alikhan N.F."/>
            <person name="Baker D."/>
            <person name="Gharbi K."/>
            <person name="Hall N."/>
            <person name="Watson M."/>
            <person name="Adriaenssens E.M."/>
            <person name="Foster-Nyarko E."/>
            <person name="Jarju S."/>
            <person name="Secka A."/>
            <person name="Antonio M."/>
            <person name="Oren A."/>
            <person name="Chaudhuri R.R."/>
            <person name="La Ragione R."/>
            <person name="Hildebrand F."/>
            <person name="Pallen M.J."/>
        </authorList>
    </citation>
    <scope>NUCLEOTIDE SEQUENCE</scope>
    <source>
        <strain evidence="5">ChiSjej1B19-3389</strain>
    </source>
</reference>
<dbReference type="InterPro" id="IPR014710">
    <property type="entry name" value="RmlC-like_jellyroll"/>
</dbReference>
<dbReference type="AlphaFoldDB" id="A0A9D0ZKY7"/>
<dbReference type="Pfam" id="PF12833">
    <property type="entry name" value="HTH_18"/>
    <property type="match status" value="1"/>
</dbReference>
<keyword evidence="2" id="KW-0238">DNA-binding</keyword>
<evidence type="ECO:0000256" key="1">
    <source>
        <dbReference type="ARBA" id="ARBA00023015"/>
    </source>
</evidence>